<dbReference type="AlphaFoldDB" id="A0A939DBC4"/>
<organism evidence="1 2">
    <name type="scientific">Parahaliea mediterranea</name>
    <dbReference type="NCBI Taxonomy" id="651086"/>
    <lineage>
        <taxon>Bacteria</taxon>
        <taxon>Pseudomonadati</taxon>
        <taxon>Pseudomonadota</taxon>
        <taxon>Gammaproteobacteria</taxon>
        <taxon>Cellvibrionales</taxon>
        <taxon>Halieaceae</taxon>
        <taxon>Parahaliea</taxon>
    </lineage>
</organism>
<dbReference type="SUPFAM" id="SSF52540">
    <property type="entry name" value="P-loop containing nucleoside triphosphate hydrolases"/>
    <property type="match status" value="1"/>
</dbReference>
<dbReference type="Proteomes" id="UP000664303">
    <property type="component" value="Unassembled WGS sequence"/>
</dbReference>
<dbReference type="Gene3D" id="3.40.50.300">
    <property type="entry name" value="P-loop containing nucleotide triphosphate hydrolases"/>
    <property type="match status" value="1"/>
</dbReference>
<name>A0A939DBC4_9GAMM</name>
<accession>A0A939DBC4</accession>
<evidence type="ECO:0000313" key="1">
    <source>
        <dbReference type="EMBL" id="MBN7795021.1"/>
    </source>
</evidence>
<dbReference type="EMBL" id="JAFKCZ010000001">
    <property type="protein sequence ID" value="MBN7795021.1"/>
    <property type="molecule type" value="Genomic_DNA"/>
</dbReference>
<dbReference type="InterPro" id="IPR027417">
    <property type="entry name" value="P-loop_NTPase"/>
</dbReference>
<protein>
    <submittedName>
        <fullName evidence="1">Sulfotransferase family 2 domain-containing protein</fullName>
    </submittedName>
</protein>
<keyword evidence="2" id="KW-1185">Reference proteome</keyword>
<dbReference type="InterPro" id="IPR005331">
    <property type="entry name" value="Sulfotransferase"/>
</dbReference>
<dbReference type="GO" id="GO:0008146">
    <property type="term" value="F:sulfotransferase activity"/>
    <property type="evidence" value="ECO:0007669"/>
    <property type="project" value="InterPro"/>
</dbReference>
<reference evidence="1" key="1">
    <citation type="submission" date="2021-02" db="EMBL/GenBank/DDBJ databases">
        <title>PHA producing bacteria isolated from coastal sediment in Guangdong, Shenzhen.</title>
        <authorList>
            <person name="Zheng W."/>
            <person name="Yu S."/>
            <person name="Huang Y."/>
        </authorList>
    </citation>
    <scope>NUCLEOTIDE SEQUENCE</scope>
    <source>
        <strain evidence="1">TN14-10</strain>
    </source>
</reference>
<proteinExistence type="predicted"/>
<comment type="caution">
    <text evidence="1">The sequence shown here is derived from an EMBL/GenBank/DDBJ whole genome shotgun (WGS) entry which is preliminary data.</text>
</comment>
<dbReference type="Pfam" id="PF03567">
    <property type="entry name" value="Sulfotransfer_2"/>
    <property type="match status" value="1"/>
</dbReference>
<evidence type="ECO:0000313" key="2">
    <source>
        <dbReference type="Proteomes" id="UP000664303"/>
    </source>
</evidence>
<gene>
    <name evidence="1" type="ORF">JYP50_00365</name>
</gene>
<sequence length="212" mass="24483">MQMSTAHRFAFLCMPKCASSSIESAIAEHCNINFSGNDRFKHINAQDFQTFVMGYTRKVQRHLRITTFCLMRDPVDWLFSWYRYRQRKDLRDPNHPFAHNYTGNMSFDEFATAFMSEGERPTFANLPTQSEFLLLDNGEIGVDRVYSMDRLDLVAEFLSERIGKSIQVPHKNKAPSLAMELSPDIRNALEQSLARDVELFQQVREAGVLESA</sequence>
<dbReference type="GO" id="GO:0016020">
    <property type="term" value="C:membrane"/>
    <property type="evidence" value="ECO:0007669"/>
    <property type="project" value="InterPro"/>
</dbReference>
<dbReference type="RefSeq" id="WP_206558470.1">
    <property type="nucleotide sequence ID" value="NZ_JAFKCZ010000001.1"/>
</dbReference>